<proteinExistence type="predicted"/>
<sequence length="258" mass="28255">MALLTSPTNLLRNGLNFTKTSWGKIYRSPLIQNNLPATMLGAANNALIGSSRGLNSHKIEGLETLLARTPLMPITYAEAAPLAVEEELVAVIEEELTPAGEKIERFESLSDEDITPLTEGIEGNQGLSLLSDTTIGIKIVGPPTEGTSAFNLLRIIYSSPYQAAAVHNRTIMTFLRGAAFNRSYHKLDENSFAHRLVGYTVAPDVLPENPPIIATGELQPQSRVITFVRSHILELISKMNQNPSSLNNDRFMICLLFI</sequence>
<dbReference type="AlphaFoldDB" id="A0A1F4S108"/>
<evidence type="ECO:0000313" key="1">
    <source>
        <dbReference type="EMBL" id="OGC14090.1"/>
    </source>
</evidence>
<reference evidence="1 2" key="1">
    <citation type="journal article" date="2016" name="Nat. Commun.">
        <title>Thousands of microbial genomes shed light on interconnected biogeochemical processes in an aquifer system.</title>
        <authorList>
            <person name="Anantharaman K."/>
            <person name="Brown C.T."/>
            <person name="Hug L.A."/>
            <person name="Sharon I."/>
            <person name="Castelle C.J."/>
            <person name="Probst A.J."/>
            <person name="Thomas B.C."/>
            <person name="Singh A."/>
            <person name="Wilkins M.J."/>
            <person name="Karaoz U."/>
            <person name="Brodie E.L."/>
            <person name="Williams K.H."/>
            <person name="Hubbard S.S."/>
            <person name="Banfield J.F."/>
        </authorList>
    </citation>
    <scope>NUCLEOTIDE SEQUENCE [LARGE SCALE GENOMIC DNA]</scope>
</reference>
<name>A0A1F4S108_UNCSA</name>
<evidence type="ECO:0000313" key="2">
    <source>
        <dbReference type="Proteomes" id="UP000177905"/>
    </source>
</evidence>
<comment type="caution">
    <text evidence="1">The sequence shown here is derived from an EMBL/GenBank/DDBJ whole genome shotgun (WGS) entry which is preliminary data.</text>
</comment>
<dbReference type="Proteomes" id="UP000177905">
    <property type="component" value="Unassembled WGS sequence"/>
</dbReference>
<accession>A0A1F4S108</accession>
<dbReference type="EMBL" id="MEUA01000041">
    <property type="protein sequence ID" value="OGC14090.1"/>
    <property type="molecule type" value="Genomic_DNA"/>
</dbReference>
<protein>
    <submittedName>
        <fullName evidence="1">Uncharacterized protein</fullName>
    </submittedName>
</protein>
<gene>
    <name evidence="1" type="ORF">A2290_06260</name>
</gene>
<organism evidence="1 2">
    <name type="scientific">candidate division WOR-1 bacterium RIFOXYB2_FULL_36_35</name>
    <dbReference type="NCBI Taxonomy" id="1802578"/>
    <lineage>
        <taxon>Bacteria</taxon>
        <taxon>Bacillati</taxon>
        <taxon>Saganbacteria</taxon>
    </lineage>
</organism>